<organism evidence="2 3">
    <name type="scientific">Streblomastix strix</name>
    <dbReference type="NCBI Taxonomy" id="222440"/>
    <lineage>
        <taxon>Eukaryota</taxon>
        <taxon>Metamonada</taxon>
        <taxon>Preaxostyla</taxon>
        <taxon>Oxymonadida</taxon>
        <taxon>Streblomastigidae</taxon>
        <taxon>Streblomastix</taxon>
    </lineage>
</organism>
<evidence type="ECO:0000256" key="1">
    <source>
        <dbReference type="SAM" id="MobiDB-lite"/>
    </source>
</evidence>
<dbReference type="EMBL" id="SNRW01017163">
    <property type="protein sequence ID" value="KAA6368630.1"/>
    <property type="molecule type" value="Genomic_DNA"/>
</dbReference>
<evidence type="ECO:0000313" key="3">
    <source>
        <dbReference type="Proteomes" id="UP000324800"/>
    </source>
</evidence>
<gene>
    <name evidence="2" type="ORF">EZS28_035842</name>
</gene>
<comment type="caution">
    <text evidence="2">The sequence shown here is derived from an EMBL/GenBank/DDBJ whole genome shotgun (WGS) entry which is preliminary data.</text>
</comment>
<dbReference type="AlphaFoldDB" id="A0A5J4UEV2"/>
<name>A0A5J4UEV2_9EUKA</name>
<feature type="region of interest" description="Disordered" evidence="1">
    <location>
        <begin position="150"/>
        <end position="181"/>
    </location>
</feature>
<accession>A0A5J4UEV2</accession>
<feature type="non-terminal residue" evidence="2">
    <location>
        <position position="1"/>
    </location>
</feature>
<proteinExistence type="predicted"/>
<protein>
    <submittedName>
        <fullName evidence="2">Uncharacterized protein</fullName>
    </submittedName>
</protein>
<reference evidence="2 3" key="1">
    <citation type="submission" date="2019-03" db="EMBL/GenBank/DDBJ databases">
        <title>Single cell metagenomics reveals metabolic interactions within the superorganism composed of flagellate Streblomastix strix and complex community of Bacteroidetes bacteria on its surface.</title>
        <authorList>
            <person name="Treitli S.C."/>
            <person name="Kolisko M."/>
            <person name="Husnik F."/>
            <person name="Keeling P."/>
            <person name="Hampl V."/>
        </authorList>
    </citation>
    <scope>NUCLEOTIDE SEQUENCE [LARGE SCALE GENOMIC DNA]</scope>
    <source>
        <strain evidence="2">ST1C</strain>
    </source>
</reference>
<sequence>DQNSLLERIAVKGISFPLKTFISPISSSSSPSPPDIQPNGWIRKLSIVKERGRRPWCVQQERQRGKGTSMIRNFHLFELYEGEVCRQKAISQTVGIVSLKDGIPLDEKDYKWDGNKGKNYGRFPENVIRRLYNLINILKNEVQQQIEKLENGDIDEEQAEEDNEEEEEEEDNEEEEEMEKLKQKLNKNILQRSQYRIRLFGFHTLDEAQECFRVEFYDTIGEIFPVQSGQASEDEADEAFL</sequence>
<feature type="compositionally biased region" description="Acidic residues" evidence="1">
    <location>
        <begin position="152"/>
        <end position="178"/>
    </location>
</feature>
<evidence type="ECO:0000313" key="2">
    <source>
        <dbReference type="EMBL" id="KAA6368630.1"/>
    </source>
</evidence>
<dbReference type="Proteomes" id="UP000324800">
    <property type="component" value="Unassembled WGS sequence"/>
</dbReference>